<dbReference type="KEGG" id="rsx:RhiXN_09932"/>
<dbReference type="AlphaFoldDB" id="A0A8H8NZD1"/>
<evidence type="ECO:0000313" key="2">
    <source>
        <dbReference type="Proteomes" id="UP000650533"/>
    </source>
</evidence>
<accession>A0A8H8NZD1</accession>
<organism evidence="1 2">
    <name type="scientific">Rhizoctonia solani</name>
    <dbReference type="NCBI Taxonomy" id="456999"/>
    <lineage>
        <taxon>Eukaryota</taxon>
        <taxon>Fungi</taxon>
        <taxon>Dikarya</taxon>
        <taxon>Basidiomycota</taxon>
        <taxon>Agaricomycotina</taxon>
        <taxon>Agaricomycetes</taxon>
        <taxon>Cantharellales</taxon>
        <taxon>Ceratobasidiaceae</taxon>
        <taxon>Rhizoctonia</taxon>
    </lineage>
</organism>
<reference evidence="1" key="1">
    <citation type="submission" date="2020-05" db="EMBL/GenBank/DDBJ databases">
        <title>Evolutionary and genomic comparisons of hybrid uninucleate and nonhybrid Rhizoctonia fungi.</title>
        <authorList>
            <person name="Li C."/>
            <person name="Chen X."/>
        </authorList>
    </citation>
    <scope>NUCLEOTIDE SEQUENCE</scope>
    <source>
        <strain evidence="1">AG-1 IA</strain>
    </source>
</reference>
<dbReference type="EMBL" id="CP059665">
    <property type="protein sequence ID" value="QRW22345.1"/>
    <property type="molecule type" value="Genomic_DNA"/>
</dbReference>
<protein>
    <submittedName>
        <fullName evidence="1">Uncharacterized protein</fullName>
    </submittedName>
</protein>
<dbReference type="Gene3D" id="2.80.10.50">
    <property type="match status" value="1"/>
</dbReference>
<dbReference type="RefSeq" id="XP_043182582.1">
    <property type="nucleotide sequence ID" value="XM_043329748.1"/>
</dbReference>
<dbReference type="Proteomes" id="UP000650533">
    <property type="component" value="Chromosome 8"/>
</dbReference>
<evidence type="ECO:0000313" key="1">
    <source>
        <dbReference type="EMBL" id="QRW22345.1"/>
    </source>
</evidence>
<gene>
    <name evidence="1" type="ORF">RhiXN_09932</name>
</gene>
<name>A0A8H8NZD1_9AGAM</name>
<sequence>MIEFTGDEGLFNLRATFQGGVPPQDSDDTACMYATWVDVGAPIVVTPGLISSVGTRTASNHSRFKWNLSKYGNPVKWFITKPGDDKTKGFHYDRVEAGAGISLGYPSPFFLELCADGSGGILRPITSENG</sequence>
<dbReference type="GeneID" id="67032211"/>
<proteinExistence type="predicted"/>